<protein>
    <submittedName>
        <fullName evidence="2">WG containing repeat-containing protein</fullName>
    </submittedName>
</protein>
<dbReference type="PANTHER" id="PTHR37841">
    <property type="entry name" value="GLR2918 PROTEIN"/>
    <property type="match status" value="1"/>
</dbReference>
<keyword evidence="1" id="KW-0732">Signal</keyword>
<accession>A0A1I6JQF2</accession>
<dbReference type="Proteomes" id="UP000199659">
    <property type="component" value="Unassembled WGS sequence"/>
</dbReference>
<organism evidence="2 3">
    <name type="scientific">Anaeromicropila populeti</name>
    <dbReference type="NCBI Taxonomy" id="37658"/>
    <lineage>
        <taxon>Bacteria</taxon>
        <taxon>Bacillati</taxon>
        <taxon>Bacillota</taxon>
        <taxon>Clostridia</taxon>
        <taxon>Lachnospirales</taxon>
        <taxon>Lachnospiraceae</taxon>
        <taxon>Anaeromicropila</taxon>
    </lineage>
</organism>
<feature type="signal peptide" evidence="1">
    <location>
        <begin position="1"/>
        <end position="18"/>
    </location>
</feature>
<dbReference type="InterPro" id="IPR032774">
    <property type="entry name" value="WG_beta_rep"/>
</dbReference>
<reference evidence="2 3" key="1">
    <citation type="submission" date="2016-10" db="EMBL/GenBank/DDBJ databases">
        <authorList>
            <person name="de Groot N.N."/>
        </authorList>
    </citation>
    <scope>NUCLEOTIDE SEQUENCE [LARGE SCALE GENOMIC DNA]</scope>
    <source>
        <strain evidence="2 3">743A</strain>
    </source>
</reference>
<dbReference type="EMBL" id="FOYZ01000006">
    <property type="protein sequence ID" value="SFR81183.1"/>
    <property type="molecule type" value="Genomic_DNA"/>
</dbReference>
<dbReference type="PANTHER" id="PTHR37841:SF1">
    <property type="entry name" value="DUF3298 DOMAIN-CONTAINING PROTEIN"/>
    <property type="match status" value="1"/>
</dbReference>
<keyword evidence="3" id="KW-1185">Reference proteome</keyword>
<sequence length="377" mass="41883">MKRIIVFLVCLSMIMCVGCNNTSKKEEQVNGEVDSQQTEAAATEAAEFQGELYPIMVNGKMGYINANGEMMMEPVYAYAGEFCEGFAAVSMDDKSLFYINKKGENAFGTTFVSGNDFACGRAVVLNDAGKLQILDTEGNIMDTPEDLVYAVQYSEGFLCARFESGLYGFLDTEGKVVIDPTLEYARDFHEGVAAVGTTKDKIDLSYINTDGTVCFETELEYNNYMCVHDFSEGLACSYNGKAFGYISHSNEVIIDYQYESVKPFSEGLAAVMINGKWGFINTQGELIIDAIYDEADSFSEGLAAVRKKNTANQDYQIGFINTQGELVIDYLYDEDYNSDAFLQVNNAKKNGLIQVKSYEDKWYGYINDAGEVIYKAE</sequence>
<dbReference type="SUPFAM" id="SSF69360">
    <property type="entry name" value="Cell wall binding repeat"/>
    <property type="match status" value="2"/>
</dbReference>
<dbReference type="RefSeq" id="WP_092560418.1">
    <property type="nucleotide sequence ID" value="NZ_FOYZ01000006.1"/>
</dbReference>
<evidence type="ECO:0000313" key="2">
    <source>
        <dbReference type="EMBL" id="SFR81183.1"/>
    </source>
</evidence>
<feature type="chain" id="PRO_5038643309" evidence="1">
    <location>
        <begin position="19"/>
        <end position="377"/>
    </location>
</feature>
<gene>
    <name evidence="2" type="ORF">SAMN05661086_01873</name>
</gene>
<name>A0A1I6JQF2_9FIRM</name>
<evidence type="ECO:0000256" key="1">
    <source>
        <dbReference type="SAM" id="SignalP"/>
    </source>
</evidence>
<dbReference type="STRING" id="37658.SAMN05661086_01873"/>
<dbReference type="AlphaFoldDB" id="A0A1I6JQF2"/>
<dbReference type="OrthoDB" id="210273at2"/>
<proteinExistence type="predicted"/>
<dbReference type="Pfam" id="PF14903">
    <property type="entry name" value="WG_beta_rep"/>
    <property type="match status" value="4"/>
</dbReference>
<evidence type="ECO:0000313" key="3">
    <source>
        <dbReference type="Proteomes" id="UP000199659"/>
    </source>
</evidence>